<feature type="region of interest" description="Disordered" evidence="1">
    <location>
        <begin position="1"/>
        <end position="22"/>
    </location>
</feature>
<comment type="caution">
    <text evidence="2">The sequence shown here is derived from an EMBL/GenBank/DDBJ whole genome shotgun (WGS) entry which is preliminary data.</text>
</comment>
<dbReference type="Proteomes" id="UP001183607">
    <property type="component" value="Unassembled WGS sequence"/>
</dbReference>
<reference evidence="3" key="1">
    <citation type="submission" date="2023-07" db="EMBL/GenBank/DDBJ databases">
        <title>30 novel species of actinomycetes from the DSMZ collection.</title>
        <authorList>
            <person name="Nouioui I."/>
        </authorList>
    </citation>
    <scope>NUCLEOTIDE SEQUENCE [LARGE SCALE GENOMIC DNA]</scope>
    <source>
        <strain evidence="3">DSM 41982</strain>
    </source>
</reference>
<evidence type="ECO:0000313" key="3">
    <source>
        <dbReference type="Proteomes" id="UP001183607"/>
    </source>
</evidence>
<protein>
    <submittedName>
        <fullName evidence="2">Uncharacterized protein</fullName>
    </submittedName>
</protein>
<dbReference type="InterPro" id="IPR029058">
    <property type="entry name" value="AB_hydrolase_fold"/>
</dbReference>
<evidence type="ECO:0000256" key="1">
    <source>
        <dbReference type="SAM" id="MobiDB-lite"/>
    </source>
</evidence>
<proteinExistence type="predicted"/>
<dbReference type="Gene3D" id="3.40.50.1820">
    <property type="entry name" value="alpha/beta hydrolase"/>
    <property type="match status" value="1"/>
</dbReference>
<dbReference type="RefSeq" id="WP_093853994.1">
    <property type="nucleotide sequence ID" value="NZ_JAVRER010000007.1"/>
</dbReference>
<accession>A0ABD5E307</accession>
<dbReference type="EMBL" id="JAVRER010000007">
    <property type="protein sequence ID" value="MDT0415192.1"/>
    <property type="molecule type" value="Genomic_DNA"/>
</dbReference>
<feature type="compositionally biased region" description="Basic and acidic residues" evidence="1">
    <location>
        <begin position="1"/>
        <end position="20"/>
    </location>
</feature>
<evidence type="ECO:0000313" key="2">
    <source>
        <dbReference type="EMBL" id="MDT0415192.1"/>
    </source>
</evidence>
<organism evidence="2 3">
    <name type="scientific">Streptomyces evansiae</name>
    <dbReference type="NCBI Taxonomy" id="3075535"/>
    <lineage>
        <taxon>Bacteria</taxon>
        <taxon>Bacillati</taxon>
        <taxon>Actinomycetota</taxon>
        <taxon>Actinomycetes</taxon>
        <taxon>Kitasatosporales</taxon>
        <taxon>Streptomycetaceae</taxon>
        <taxon>Streptomyces</taxon>
    </lineage>
</organism>
<dbReference type="AlphaFoldDB" id="A0ABD5E307"/>
<sequence length="114" mass="12632">MEKYRAWTDRGGEPRTRTSDDDALTQASLHWFTDTNSTSFLPSWEYDQGLTRRVTRVPAAVAVSPADLTVRRAAGRTAPSTSRATRRGPFAAWEAPGFIATDWRELFGRLGAAS</sequence>
<gene>
    <name evidence="2" type="ORF">RM574_06765</name>
</gene>
<name>A0ABD5E307_9ACTN</name>